<dbReference type="STRING" id="59922.P9303_09251"/>
<evidence type="ECO:0000313" key="1">
    <source>
        <dbReference type="EMBL" id="ABM77676.1"/>
    </source>
</evidence>
<reference evidence="1 2" key="1">
    <citation type="journal article" date="2007" name="PLoS Genet.">
        <title>Patterns and implications of gene gain and loss in the evolution of Prochlorococcus.</title>
        <authorList>
            <person name="Kettler G.C."/>
            <person name="Martiny A.C."/>
            <person name="Huang K."/>
            <person name="Zucker J."/>
            <person name="Coleman M.L."/>
            <person name="Rodrigue S."/>
            <person name="Chen F."/>
            <person name="Lapidus A."/>
            <person name="Ferriera S."/>
            <person name="Johnson J."/>
            <person name="Steglich C."/>
            <person name="Church G.M."/>
            <person name="Richardson P."/>
            <person name="Chisholm S.W."/>
        </authorList>
    </citation>
    <scope>NUCLEOTIDE SEQUENCE [LARGE SCALE GENOMIC DNA]</scope>
    <source>
        <strain evidence="1 2">MIT 9303</strain>
    </source>
</reference>
<dbReference type="RefSeq" id="WP_011825582.1">
    <property type="nucleotide sequence ID" value="NC_008820.1"/>
</dbReference>
<organism evidence="1 2">
    <name type="scientific">Prochlorococcus marinus (strain MIT 9303)</name>
    <dbReference type="NCBI Taxonomy" id="59922"/>
    <lineage>
        <taxon>Bacteria</taxon>
        <taxon>Bacillati</taxon>
        <taxon>Cyanobacteriota</taxon>
        <taxon>Cyanophyceae</taxon>
        <taxon>Synechococcales</taxon>
        <taxon>Prochlorococcaceae</taxon>
        <taxon>Prochlorococcus</taxon>
    </lineage>
</organism>
<dbReference type="KEGG" id="pmf:P9303_09251"/>
<dbReference type="HOGENOM" id="CLU_2539841_0_0_3"/>
<name>A2C866_PROM3</name>
<protein>
    <submittedName>
        <fullName evidence="1">Uncharacterized protein</fullName>
    </submittedName>
</protein>
<dbReference type="EMBL" id="CP000554">
    <property type="protein sequence ID" value="ABM77676.1"/>
    <property type="molecule type" value="Genomic_DNA"/>
</dbReference>
<gene>
    <name evidence="1" type="ordered locus">P9303_09251</name>
</gene>
<dbReference type="BioCyc" id="PMAR59922:G1G80-837-MONOMER"/>
<evidence type="ECO:0000313" key="2">
    <source>
        <dbReference type="Proteomes" id="UP000002274"/>
    </source>
</evidence>
<dbReference type="AlphaFoldDB" id="A2C866"/>
<dbReference type="Proteomes" id="UP000002274">
    <property type="component" value="Chromosome"/>
</dbReference>
<proteinExistence type="predicted"/>
<accession>A2C866</accession>
<sequence>MISAEVLGGSYLGICRVFLEEIPGGIGLRNDFIVGILVSLIGKAFRSGLKRLTRDSSWLNVVTLQPLPLDDEGPAQRIWSISW</sequence>